<gene>
    <name evidence="1" type="ORF">H0921_10265</name>
</gene>
<dbReference type="RefSeq" id="WP_194537975.1">
    <property type="nucleotide sequence ID" value="NZ_JACEFB010000006.1"/>
</dbReference>
<evidence type="ECO:0000313" key="1">
    <source>
        <dbReference type="EMBL" id="MBA2226543.1"/>
    </source>
</evidence>
<dbReference type="AlphaFoldDB" id="A0A7V8VEF9"/>
<comment type="caution">
    <text evidence="1">The sequence shown here is derived from an EMBL/GenBank/DDBJ whole genome shotgun (WGS) entry which is preliminary data.</text>
</comment>
<name>A0A7V8VEF9_9BACT</name>
<accession>A0A7V8VEF9</accession>
<sequence length="373" mass="42950">MAKKKETQEYVQRIHELCDAAFELDYGPAKIALLEEAVQLADAHNDVELGYEVRQYLVDAATFGGSPDISLVAFAWCVARYDEDPDSFDPEPLYWKYKWIATAAPKFPTISRVQIEQLLDDMYRRYVAAGIGLHPFYQTRRNAHLFMGDIPAAQKDHEQVLRHERNFMSDCIACEQDSVVRLHLETGDLAQAEAAAKPIFEKRLKCAEVPHRTYAMFLLPLLENNAAELAKAYHRSGLRLIKVQPGFLQEAARHILFLTITDNLAAAVRLTQRYLPIYAASRCPAWRFDFERILAFVCQRLAQVSPSLRLRWPAHFPLPEGLDPQDYLSLAQYFRNQAQQMAQAFDARNGNNYYHSLWTQLDTWSQRLRPLTL</sequence>
<dbReference type="Proteomes" id="UP000542342">
    <property type="component" value="Unassembled WGS sequence"/>
</dbReference>
<organism evidence="1 2">
    <name type="scientific">Thermogemmata fonticola</name>
    <dbReference type="NCBI Taxonomy" id="2755323"/>
    <lineage>
        <taxon>Bacteria</taxon>
        <taxon>Pseudomonadati</taxon>
        <taxon>Planctomycetota</taxon>
        <taxon>Planctomycetia</taxon>
        <taxon>Gemmatales</taxon>
        <taxon>Gemmataceae</taxon>
        <taxon>Thermogemmata</taxon>
    </lineage>
</organism>
<protein>
    <submittedName>
        <fullName evidence="1">Uncharacterized protein</fullName>
    </submittedName>
</protein>
<evidence type="ECO:0000313" key="2">
    <source>
        <dbReference type="Proteomes" id="UP000542342"/>
    </source>
</evidence>
<dbReference type="EMBL" id="JACEFB010000006">
    <property type="protein sequence ID" value="MBA2226543.1"/>
    <property type="molecule type" value="Genomic_DNA"/>
</dbReference>
<proteinExistence type="predicted"/>
<reference evidence="1 2" key="1">
    <citation type="submission" date="2020-07" db="EMBL/GenBank/DDBJ databases">
        <title>Thermogemmata thermophila gen. nov., sp. nov., a novel moderate thermophilic planctomycete from a Kamchatka hot spring.</title>
        <authorList>
            <person name="Elcheninov A.G."/>
            <person name="Podosokorskaya O.A."/>
            <person name="Kovaleva O.L."/>
            <person name="Novikov A."/>
            <person name="Bonch-Osmolovskaya E.A."/>
            <person name="Toshchakov S.V."/>
            <person name="Kublanov I.V."/>
        </authorList>
    </citation>
    <scope>NUCLEOTIDE SEQUENCE [LARGE SCALE GENOMIC DNA]</scope>
    <source>
        <strain evidence="1 2">2918</strain>
    </source>
</reference>
<keyword evidence="2" id="KW-1185">Reference proteome</keyword>